<name>A0ACB9C9Y8_9ASTR</name>
<reference evidence="2" key="1">
    <citation type="journal article" date="2022" name="Mol. Ecol. Resour.">
        <title>The genomes of chicory, endive, great burdock and yacon provide insights into Asteraceae palaeo-polyploidization history and plant inulin production.</title>
        <authorList>
            <person name="Fan W."/>
            <person name="Wang S."/>
            <person name="Wang H."/>
            <person name="Wang A."/>
            <person name="Jiang F."/>
            <person name="Liu H."/>
            <person name="Zhao H."/>
            <person name="Xu D."/>
            <person name="Zhang Y."/>
        </authorList>
    </citation>
    <scope>NUCLEOTIDE SEQUENCE [LARGE SCALE GENOMIC DNA]</scope>
    <source>
        <strain evidence="2">cv. Yunnan</strain>
    </source>
</reference>
<accession>A0ACB9C9Y8</accession>
<organism evidence="1 2">
    <name type="scientific">Smallanthus sonchifolius</name>
    <dbReference type="NCBI Taxonomy" id="185202"/>
    <lineage>
        <taxon>Eukaryota</taxon>
        <taxon>Viridiplantae</taxon>
        <taxon>Streptophyta</taxon>
        <taxon>Embryophyta</taxon>
        <taxon>Tracheophyta</taxon>
        <taxon>Spermatophyta</taxon>
        <taxon>Magnoliopsida</taxon>
        <taxon>eudicotyledons</taxon>
        <taxon>Gunneridae</taxon>
        <taxon>Pentapetalae</taxon>
        <taxon>asterids</taxon>
        <taxon>campanulids</taxon>
        <taxon>Asterales</taxon>
        <taxon>Asteraceae</taxon>
        <taxon>Asteroideae</taxon>
        <taxon>Heliantheae alliance</taxon>
        <taxon>Millerieae</taxon>
        <taxon>Smallanthus</taxon>
    </lineage>
</organism>
<keyword evidence="2" id="KW-1185">Reference proteome</keyword>
<reference evidence="1 2" key="2">
    <citation type="journal article" date="2022" name="Mol. Ecol. Resour.">
        <title>The genomes of chicory, endive, great burdock and yacon provide insights into Asteraceae paleo-polyploidization history and plant inulin production.</title>
        <authorList>
            <person name="Fan W."/>
            <person name="Wang S."/>
            <person name="Wang H."/>
            <person name="Wang A."/>
            <person name="Jiang F."/>
            <person name="Liu H."/>
            <person name="Zhao H."/>
            <person name="Xu D."/>
            <person name="Zhang Y."/>
        </authorList>
    </citation>
    <scope>NUCLEOTIDE SEQUENCE [LARGE SCALE GENOMIC DNA]</scope>
    <source>
        <strain evidence="2">cv. Yunnan</strain>
        <tissue evidence="1">Leaves</tissue>
    </source>
</reference>
<sequence>MMSTEQYKSSVIAKLMELDEPPRQQRQQAVYRQQRGFSENYLERVASIGLHEKRSRTIRRKPKIKKESTSDVSPIVDSQTRKVQERNDLAAKSVVLRPNLGNVKRESRPLFLLDSHIGWDFKKQLLERSKRTKVCQEIWSSEHMVDLELKKRSEVGTRVVISNYDGWKDKSVTKLPVFKQFNRSSSGKTKFKNVSKGDLRLNYVDRDKHASANSQDAEFSCSFGVSFEKELQCEEGFTSLNCIDVDDELTRSTGEAYQSSPNSVLEPDNSSSSEYGESVCTDLHGLCMKLQIIKSESEENQSNKSESVVLSKEDASERSVSIGQNTKPIRCFGPKESQQFLYLVNVLNEMGFHGGNVELNFERFMTNPTIFKTLEKKYENEESWNKADRRLLFDRINLGLTEIAWSKSLRRKMSNVLRRDVVEEELWNMLLSQEKEVNVDLSKNSVWEEPWLELRDEVDSIVVEIEAFFFNELAAEMGAI</sequence>
<evidence type="ECO:0000313" key="2">
    <source>
        <dbReference type="Proteomes" id="UP001056120"/>
    </source>
</evidence>
<dbReference type="EMBL" id="CM042038">
    <property type="protein sequence ID" value="KAI3731064.1"/>
    <property type="molecule type" value="Genomic_DNA"/>
</dbReference>
<protein>
    <submittedName>
        <fullName evidence="1">Uncharacterized protein</fullName>
    </submittedName>
</protein>
<dbReference type="Proteomes" id="UP001056120">
    <property type="component" value="Linkage Group LG21"/>
</dbReference>
<comment type="caution">
    <text evidence="1">The sequence shown here is derived from an EMBL/GenBank/DDBJ whole genome shotgun (WGS) entry which is preliminary data.</text>
</comment>
<evidence type="ECO:0000313" key="1">
    <source>
        <dbReference type="EMBL" id="KAI3731064.1"/>
    </source>
</evidence>
<gene>
    <name evidence="1" type="ORF">L1987_62247</name>
</gene>
<proteinExistence type="predicted"/>